<protein>
    <recommendedName>
        <fullName evidence="5">Purine nucleoside phosphorylase</fullName>
        <ecNumber evidence="5">2.4.2.1</ecNumber>
    </recommendedName>
    <alternativeName>
        <fullName evidence="5">Inosine-guanosine phosphorylase</fullName>
    </alternativeName>
</protein>
<dbReference type="PIRSF" id="PIRSF000477">
    <property type="entry name" value="PurNPase"/>
    <property type="match status" value="1"/>
</dbReference>
<dbReference type="PANTHER" id="PTHR11904">
    <property type="entry name" value="METHYLTHIOADENOSINE/PURINE NUCLEOSIDE PHOSPHORYLASE"/>
    <property type="match status" value="1"/>
</dbReference>
<dbReference type="AlphaFoldDB" id="A0A832A524"/>
<dbReference type="UniPathway" id="UPA00606"/>
<dbReference type="Gene3D" id="3.40.50.1580">
    <property type="entry name" value="Nucleoside phosphorylase domain"/>
    <property type="match status" value="1"/>
</dbReference>
<keyword evidence="4 5" id="KW-0808">Transferase</keyword>
<dbReference type="SUPFAM" id="SSF53167">
    <property type="entry name" value="Purine and uridine phosphorylases"/>
    <property type="match status" value="1"/>
</dbReference>
<dbReference type="EMBL" id="DSTK01000033">
    <property type="protein sequence ID" value="HFK97752.1"/>
    <property type="molecule type" value="Genomic_DNA"/>
</dbReference>
<comment type="caution">
    <text evidence="7">The sequence shown here is derived from an EMBL/GenBank/DDBJ whole genome shotgun (WGS) entry which is preliminary data.</text>
</comment>
<comment type="function">
    <text evidence="5">The purine nucleoside phosphorylases catalyze the phosphorolytic breakdown of the N-glycosidic bond in the beta-(deoxy)ribonucleoside molecules, with the formation of the corresponding free purine bases and pentose-1-phosphate.</text>
</comment>
<sequence>MAEHLEEAQRVLESAMTVRPRCAVILGTGLGAVADAMTVHGRLDYAAVPHHPVSTVESHQGRYLWGTWAGVDILAMQGRFHLYEGYSPQDVAFPIRLMARLGITVLILSNAAGGLNPLFRPGDLMLITDHMNFTGRNPLVGSNVDLLGPRFPDMSEPYSRRLQDIARQEALRAGILLREGVYAGVLGPSMETAAETRFLRAAGADAVGMSTVMEVIAAVHAGLKVLGISVISNVNRPDCYEPVPLEQVIRTASASGPLLMTLLERALPKISLIAQGKSSDGKNPV</sequence>
<gene>
    <name evidence="7" type="ORF">ENS06_10595</name>
</gene>
<evidence type="ECO:0000259" key="6">
    <source>
        <dbReference type="Pfam" id="PF01048"/>
    </source>
</evidence>
<dbReference type="PANTHER" id="PTHR11904:SF9">
    <property type="entry name" value="PURINE NUCLEOSIDE PHOSPHORYLASE-RELATED"/>
    <property type="match status" value="1"/>
</dbReference>
<dbReference type="NCBIfam" id="TIGR01697">
    <property type="entry name" value="PNPH-PUNA-XAPA"/>
    <property type="match status" value="1"/>
</dbReference>
<evidence type="ECO:0000256" key="1">
    <source>
        <dbReference type="ARBA" id="ARBA00005058"/>
    </source>
</evidence>
<dbReference type="Pfam" id="PF01048">
    <property type="entry name" value="PNP_UDP_1"/>
    <property type="match status" value="1"/>
</dbReference>
<organism evidence="7">
    <name type="scientific">Desulfacinum infernum</name>
    <dbReference type="NCBI Taxonomy" id="35837"/>
    <lineage>
        <taxon>Bacteria</taxon>
        <taxon>Pseudomonadati</taxon>
        <taxon>Thermodesulfobacteriota</taxon>
        <taxon>Syntrophobacteria</taxon>
        <taxon>Syntrophobacterales</taxon>
        <taxon>Syntrophobacteraceae</taxon>
        <taxon>Desulfacinum</taxon>
    </lineage>
</organism>
<dbReference type="CDD" id="cd09009">
    <property type="entry name" value="PNP-EcPNPII_like"/>
    <property type="match status" value="1"/>
</dbReference>
<dbReference type="GO" id="GO:0004731">
    <property type="term" value="F:purine-nucleoside phosphorylase activity"/>
    <property type="evidence" value="ECO:0007669"/>
    <property type="project" value="UniProtKB-EC"/>
</dbReference>
<dbReference type="InterPro" id="IPR035994">
    <property type="entry name" value="Nucleoside_phosphorylase_sf"/>
</dbReference>
<dbReference type="InterPro" id="IPR011268">
    <property type="entry name" value="Purine_phosphorylase"/>
</dbReference>
<comment type="pathway">
    <text evidence="1 5">Purine metabolism; purine nucleoside salvage.</text>
</comment>
<dbReference type="EC" id="2.4.2.1" evidence="5"/>
<proteinExistence type="inferred from homology"/>
<evidence type="ECO:0000256" key="5">
    <source>
        <dbReference type="PIRNR" id="PIRNR000477"/>
    </source>
</evidence>
<feature type="domain" description="Nucleoside phosphorylase" evidence="6">
    <location>
        <begin position="23"/>
        <end position="267"/>
    </location>
</feature>
<evidence type="ECO:0000313" key="7">
    <source>
        <dbReference type="EMBL" id="HFK97752.1"/>
    </source>
</evidence>
<dbReference type="NCBIfam" id="NF006054">
    <property type="entry name" value="PRK08202.1"/>
    <property type="match status" value="1"/>
</dbReference>
<evidence type="ECO:0000256" key="3">
    <source>
        <dbReference type="ARBA" id="ARBA00022676"/>
    </source>
</evidence>
<name>A0A832A524_9BACT</name>
<comment type="similarity">
    <text evidence="2 5">Belongs to the PNP/MTAP phosphorylase family.</text>
</comment>
<dbReference type="InterPro" id="IPR000845">
    <property type="entry name" value="Nucleoside_phosphorylase_d"/>
</dbReference>
<reference evidence="7" key="1">
    <citation type="journal article" date="2020" name="mSystems">
        <title>Genome- and Community-Level Interaction Insights into Carbon Utilization and Element Cycling Functions of Hydrothermarchaeota in Hydrothermal Sediment.</title>
        <authorList>
            <person name="Zhou Z."/>
            <person name="Liu Y."/>
            <person name="Xu W."/>
            <person name="Pan J."/>
            <person name="Luo Z.H."/>
            <person name="Li M."/>
        </authorList>
    </citation>
    <scope>NUCLEOTIDE SEQUENCE [LARGE SCALE GENOMIC DNA]</scope>
    <source>
        <strain evidence="7">SpSt-456</strain>
    </source>
</reference>
<accession>A0A832A524</accession>
<evidence type="ECO:0000256" key="4">
    <source>
        <dbReference type="ARBA" id="ARBA00022679"/>
    </source>
</evidence>
<keyword evidence="3 5" id="KW-0328">Glycosyltransferase</keyword>
<evidence type="ECO:0000256" key="2">
    <source>
        <dbReference type="ARBA" id="ARBA00006751"/>
    </source>
</evidence>
<dbReference type="GO" id="GO:0005737">
    <property type="term" value="C:cytoplasm"/>
    <property type="evidence" value="ECO:0007669"/>
    <property type="project" value="TreeGrafter"/>
</dbReference>
<dbReference type="GO" id="GO:0009116">
    <property type="term" value="P:nucleoside metabolic process"/>
    <property type="evidence" value="ECO:0007669"/>
    <property type="project" value="InterPro"/>
</dbReference>